<reference evidence="1 2" key="1">
    <citation type="journal article" date="2021" name="Sci. Rep.">
        <title>The distribution of antibiotic resistance genes in chicken gut microbiota commensals.</title>
        <authorList>
            <person name="Juricova H."/>
            <person name="Matiasovicova J."/>
            <person name="Kubasova T."/>
            <person name="Cejkova D."/>
            <person name="Rychlik I."/>
        </authorList>
    </citation>
    <scope>NUCLEOTIDE SEQUENCE [LARGE SCALE GENOMIC DNA]</scope>
    <source>
        <strain evidence="1 2">An829</strain>
    </source>
</reference>
<accession>A0ABS2DUI5</accession>
<dbReference type="RefSeq" id="WP_205104169.1">
    <property type="nucleotide sequence ID" value="NZ_JACJJC010000021.1"/>
</dbReference>
<dbReference type="InterPro" id="IPR005651">
    <property type="entry name" value="Trm112-like"/>
</dbReference>
<dbReference type="EMBL" id="JACJJC010000021">
    <property type="protein sequence ID" value="MBM6704817.1"/>
    <property type="molecule type" value="Genomic_DNA"/>
</dbReference>
<dbReference type="PANTHER" id="PTHR33505">
    <property type="entry name" value="ZGC:162634"/>
    <property type="match status" value="1"/>
</dbReference>
<dbReference type="Pfam" id="PF03966">
    <property type="entry name" value="Trm112p"/>
    <property type="match status" value="1"/>
</dbReference>
<protein>
    <submittedName>
        <fullName evidence="1">Trm112 family protein</fullName>
    </submittedName>
</protein>
<keyword evidence="2" id="KW-1185">Reference proteome</keyword>
<proteinExistence type="predicted"/>
<dbReference type="Gene3D" id="2.20.25.10">
    <property type="match status" value="1"/>
</dbReference>
<evidence type="ECO:0000313" key="1">
    <source>
        <dbReference type="EMBL" id="MBM6704817.1"/>
    </source>
</evidence>
<comment type="caution">
    <text evidence="1">The sequence shown here is derived from an EMBL/GenBank/DDBJ whole genome shotgun (WGS) entry which is preliminary data.</text>
</comment>
<name>A0ABS2DUI5_9BURK</name>
<sequence length="78" mass="8742">MTQPKIPDFLVCPACKGPLMQGEKADELVCPSCEAAYEVRDGIPVMIRALARTLAPEEARRYREKRAALREKTEPVAR</sequence>
<gene>
    <name evidence="1" type="ORF">H6A60_10015</name>
</gene>
<organism evidence="1 2">
    <name type="scientific">Sutterella massiliensis</name>
    <dbReference type="NCBI Taxonomy" id="1816689"/>
    <lineage>
        <taxon>Bacteria</taxon>
        <taxon>Pseudomonadati</taxon>
        <taxon>Pseudomonadota</taxon>
        <taxon>Betaproteobacteria</taxon>
        <taxon>Burkholderiales</taxon>
        <taxon>Sutterellaceae</taxon>
        <taxon>Sutterella</taxon>
    </lineage>
</organism>
<dbReference type="PANTHER" id="PTHR33505:SF4">
    <property type="entry name" value="PROTEIN PREY, MITOCHONDRIAL"/>
    <property type="match status" value="1"/>
</dbReference>
<dbReference type="SUPFAM" id="SSF158997">
    <property type="entry name" value="Trm112p-like"/>
    <property type="match status" value="1"/>
</dbReference>
<evidence type="ECO:0000313" key="2">
    <source>
        <dbReference type="Proteomes" id="UP000715095"/>
    </source>
</evidence>
<dbReference type="Proteomes" id="UP000715095">
    <property type="component" value="Unassembled WGS sequence"/>
</dbReference>